<feature type="transmembrane region" description="Helical" evidence="6">
    <location>
        <begin position="130"/>
        <end position="152"/>
    </location>
</feature>
<reference evidence="7" key="3">
    <citation type="submission" date="2025-08" db="UniProtKB">
        <authorList>
            <consortium name="Ensembl"/>
        </authorList>
    </citation>
    <scope>IDENTIFICATION</scope>
</reference>
<accession>A0A3P8YDH7</accession>
<dbReference type="PANTHER" id="PTHR31548:SF3">
    <property type="entry name" value="CLARIN-3"/>
    <property type="match status" value="1"/>
</dbReference>
<feature type="transmembrane region" description="Helical" evidence="6">
    <location>
        <begin position="185"/>
        <end position="207"/>
    </location>
</feature>
<keyword evidence="8" id="KW-1185">Reference proteome</keyword>
<evidence type="ECO:0000256" key="1">
    <source>
        <dbReference type="ARBA" id="ARBA00004141"/>
    </source>
</evidence>
<dbReference type="Ensembl" id="ENSELUT00000023503.3">
    <property type="protein sequence ID" value="ENSELUP00000014637.1"/>
    <property type="gene ID" value="ENSELUG00000014661.3"/>
</dbReference>
<evidence type="ECO:0000256" key="4">
    <source>
        <dbReference type="ARBA" id="ARBA00022989"/>
    </source>
</evidence>
<name>A0A3P8YDH7_ESOLU</name>
<keyword evidence="3 6" id="KW-0812">Transmembrane</keyword>
<sequence>MPSIKKILHFLGSAGVTAASVGVLGYGMSTQWAFSEMACSETAGNFTNGSATVQYQLFSGEIMRGSCPVFGAEKDFKVLEKLAETGGAPQILHAVVIGLLAMCLLCSAGSILITLYNSVSNPYETYMGPIGVYTCNSVSACICLMVLILYAVNVQVTSMAEDLVKNDIGASSAVYLTDKTSEFQVGYFLLLPYMGLNLLAILIIYLYEHAAYTHRKNQQRPTEDAPKEIMMY</sequence>
<feature type="transmembrane region" description="Helical" evidence="6">
    <location>
        <begin position="91"/>
        <end position="118"/>
    </location>
</feature>
<feature type="transmembrane region" description="Helical" evidence="6">
    <location>
        <begin position="7"/>
        <end position="28"/>
    </location>
</feature>
<protein>
    <recommendedName>
        <fullName evidence="9">Clarin-3</fullName>
    </recommendedName>
</protein>
<evidence type="ECO:0000256" key="3">
    <source>
        <dbReference type="ARBA" id="ARBA00022692"/>
    </source>
</evidence>
<reference evidence="7" key="2">
    <citation type="submission" date="2020-02" db="EMBL/GenBank/DDBJ databases">
        <title>Esox lucius (northern pike) genome, fEsoLuc1, primary haplotype.</title>
        <authorList>
            <person name="Myers G."/>
            <person name="Karagic N."/>
            <person name="Meyer A."/>
            <person name="Pippel M."/>
            <person name="Reichard M."/>
            <person name="Winkler S."/>
            <person name="Tracey A."/>
            <person name="Sims Y."/>
            <person name="Howe K."/>
            <person name="Rhie A."/>
            <person name="Formenti G."/>
            <person name="Durbin R."/>
            <person name="Fedrigo O."/>
            <person name="Jarvis E.D."/>
        </authorList>
    </citation>
    <scope>NUCLEOTIDE SEQUENCE [LARGE SCALE GENOMIC DNA]</scope>
</reference>
<proteinExistence type="inferred from homology"/>
<reference evidence="7" key="4">
    <citation type="submission" date="2025-09" db="UniProtKB">
        <authorList>
            <consortium name="Ensembl"/>
        </authorList>
    </citation>
    <scope>IDENTIFICATION</scope>
</reference>
<comment type="subcellular location">
    <subcellularLocation>
        <location evidence="1">Membrane</location>
        <topology evidence="1">Multi-pass membrane protein</topology>
    </subcellularLocation>
</comment>
<dbReference type="STRING" id="8010.ENSELUP00000014637"/>
<dbReference type="GeneID" id="105009247"/>
<reference evidence="8" key="1">
    <citation type="journal article" date="2014" name="PLoS ONE">
        <title>The genome and linkage map of the northern pike (Esox lucius): conserved synteny revealed between the salmonid sister group and the Neoteleostei.</title>
        <authorList>
            <person name="Rondeau E.B."/>
            <person name="Minkley D.R."/>
            <person name="Leong J.S."/>
            <person name="Messmer A.M."/>
            <person name="Jantzen J.R."/>
            <person name="von Schalburg K.R."/>
            <person name="Lemon C."/>
            <person name="Bird N.H."/>
            <person name="Koop B.F."/>
        </authorList>
    </citation>
    <scope>NUCLEOTIDE SEQUENCE</scope>
</reference>
<dbReference type="OrthoDB" id="9450082at2759"/>
<dbReference type="GeneTree" id="ENSGT00850000132319"/>
<dbReference type="KEGG" id="els:105009247"/>
<evidence type="ECO:0000256" key="2">
    <source>
        <dbReference type="ARBA" id="ARBA00005787"/>
    </source>
</evidence>
<dbReference type="Pfam" id="PF25807">
    <property type="entry name" value="Clarin-2"/>
    <property type="match status" value="1"/>
</dbReference>
<evidence type="ECO:0000313" key="7">
    <source>
        <dbReference type="Ensembl" id="ENSELUP00000014637.1"/>
    </source>
</evidence>
<dbReference type="GO" id="GO:0007605">
    <property type="term" value="P:sensory perception of sound"/>
    <property type="evidence" value="ECO:0007669"/>
    <property type="project" value="UniProtKB-ARBA"/>
</dbReference>
<gene>
    <name evidence="7" type="primary">CLRN3</name>
</gene>
<evidence type="ECO:0000256" key="5">
    <source>
        <dbReference type="ARBA" id="ARBA00023136"/>
    </source>
</evidence>
<comment type="similarity">
    <text evidence="2">Belongs to the clarin family.</text>
</comment>
<dbReference type="Proteomes" id="UP000265140">
    <property type="component" value="Chromosome 6"/>
</dbReference>
<evidence type="ECO:0000313" key="8">
    <source>
        <dbReference type="Proteomes" id="UP000265140"/>
    </source>
</evidence>
<keyword evidence="5 6" id="KW-0472">Membrane</keyword>
<dbReference type="FunCoup" id="A0A3P8YDH7">
    <property type="interactions" value="1386"/>
</dbReference>
<dbReference type="OMA" id="IIIVFYQ"/>
<dbReference type="PANTHER" id="PTHR31548">
    <property type="entry name" value="CLARIN"/>
    <property type="match status" value="1"/>
</dbReference>
<dbReference type="InterPro" id="IPR026748">
    <property type="entry name" value="Clarin"/>
</dbReference>
<keyword evidence="4 6" id="KW-1133">Transmembrane helix</keyword>
<dbReference type="InParanoid" id="A0A3P8YDH7"/>
<evidence type="ECO:0000256" key="6">
    <source>
        <dbReference type="SAM" id="Phobius"/>
    </source>
</evidence>
<evidence type="ECO:0008006" key="9">
    <source>
        <dbReference type="Google" id="ProtNLM"/>
    </source>
</evidence>
<dbReference type="AlphaFoldDB" id="A0A3P8YDH7"/>
<organism evidence="7 8">
    <name type="scientific">Esox lucius</name>
    <name type="common">Northern pike</name>
    <dbReference type="NCBI Taxonomy" id="8010"/>
    <lineage>
        <taxon>Eukaryota</taxon>
        <taxon>Metazoa</taxon>
        <taxon>Chordata</taxon>
        <taxon>Craniata</taxon>
        <taxon>Vertebrata</taxon>
        <taxon>Euteleostomi</taxon>
        <taxon>Actinopterygii</taxon>
        <taxon>Neopterygii</taxon>
        <taxon>Teleostei</taxon>
        <taxon>Protacanthopterygii</taxon>
        <taxon>Esociformes</taxon>
        <taxon>Esocidae</taxon>
        <taxon>Esox</taxon>
    </lineage>
</organism>
<dbReference type="Bgee" id="ENSELUG00000014661">
    <property type="expression patterns" value="Expressed in digestive tract and 2 other cell types or tissues"/>
</dbReference>
<dbReference type="GO" id="GO:0016020">
    <property type="term" value="C:membrane"/>
    <property type="evidence" value="ECO:0007669"/>
    <property type="project" value="UniProtKB-SubCell"/>
</dbReference>